<dbReference type="InterPro" id="IPR017791">
    <property type="entry name" value="UAAP2"/>
</dbReference>
<dbReference type="PATRIC" id="fig|1097667.3.peg.3023"/>
<evidence type="ECO:0000256" key="1">
    <source>
        <dbReference type="SAM" id="MobiDB-lite"/>
    </source>
</evidence>
<dbReference type="Proteomes" id="UP000005143">
    <property type="component" value="Unassembled WGS sequence"/>
</dbReference>
<dbReference type="NCBIfam" id="TIGR03424">
    <property type="entry name" value="urea_degr_1"/>
    <property type="match status" value="1"/>
</dbReference>
<keyword evidence="3" id="KW-0808">Transferase</keyword>
<feature type="region of interest" description="Disordered" evidence="1">
    <location>
        <begin position="232"/>
        <end position="264"/>
    </location>
</feature>
<keyword evidence="3" id="KW-0489">Methyltransferase</keyword>
<dbReference type="PANTHER" id="PTHR31527:SF0">
    <property type="entry name" value="RE64534P"/>
    <property type="match status" value="1"/>
</dbReference>
<feature type="domain" description="DUF1989" evidence="2">
    <location>
        <begin position="31"/>
        <end position="198"/>
    </location>
</feature>
<evidence type="ECO:0000259" key="2">
    <source>
        <dbReference type="Pfam" id="PF09347"/>
    </source>
</evidence>
<sequence>MSTTAPTADPIPGVLTRESPLDPAAARLDVTVAAGDGWLHRLRTGEVLRIVDLCGNQAVDTLLYDADDVGRRYSAASTIRTNGNVYLRAGSTLVDGEGGALATITGDTCGRHDTLGGACSQESNVVRYGEHARHMHACRNTFLRMALDHGEPLTKRDLAANVNFFMNVPLTPDGGLEFADGISAPGRYVQLRAERPTLVLISNCPQLNNPCNGYDPTPARLLVWDAETAAAGDPDAPAAAPTTLPAVWRAGGGRPTDDGAGAAR</sequence>
<feature type="compositionally biased region" description="Low complexity" evidence="1">
    <location>
        <begin position="232"/>
        <end position="246"/>
    </location>
</feature>
<dbReference type="InterPro" id="IPR018959">
    <property type="entry name" value="DUF1989"/>
</dbReference>
<dbReference type="PANTHER" id="PTHR31527">
    <property type="entry name" value="RE64534P"/>
    <property type="match status" value="1"/>
</dbReference>
<evidence type="ECO:0000313" key="4">
    <source>
        <dbReference type="Proteomes" id="UP000005143"/>
    </source>
</evidence>
<organism evidence="3 4">
    <name type="scientific">Patulibacter medicamentivorans</name>
    <dbReference type="NCBI Taxonomy" id="1097667"/>
    <lineage>
        <taxon>Bacteria</taxon>
        <taxon>Bacillati</taxon>
        <taxon>Actinomycetota</taxon>
        <taxon>Thermoleophilia</taxon>
        <taxon>Solirubrobacterales</taxon>
        <taxon>Patulibacteraceae</taxon>
        <taxon>Patulibacter</taxon>
    </lineage>
</organism>
<proteinExistence type="predicted"/>
<name>H0E889_9ACTN</name>
<keyword evidence="4" id="KW-1185">Reference proteome</keyword>
<protein>
    <submittedName>
        <fullName evidence="3">Urea carboxylase-related aminomethyltransferase</fullName>
        <ecNumber evidence="3">2.1.2.10</ecNumber>
    </submittedName>
</protein>
<dbReference type="EMBL" id="AGUD01000241">
    <property type="protein sequence ID" value="EHN10090.1"/>
    <property type="molecule type" value="Genomic_DNA"/>
</dbReference>
<comment type="caution">
    <text evidence="3">The sequence shown here is derived from an EMBL/GenBank/DDBJ whole genome shotgun (WGS) entry which is preliminary data.</text>
</comment>
<dbReference type="AlphaFoldDB" id="H0E889"/>
<accession>H0E889</accession>
<evidence type="ECO:0000313" key="3">
    <source>
        <dbReference type="EMBL" id="EHN10090.1"/>
    </source>
</evidence>
<dbReference type="GO" id="GO:0032259">
    <property type="term" value="P:methylation"/>
    <property type="evidence" value="ECO:0007669"/>
    <property type="project" value="UniProtKB-KW"/>
</dbReference>
<dbReference type="GO" id="GO:0004047">
    <property type="term" value="F:aminomethyltransferase activity"/>
    <property type="evidence" value="ECO:0007669"/>
    <property type="project" value="UniProtKB-EC"/>
</dbReference>
<dbReference type="EC" id="2.1.2.10" evidence="3"/>
<reference evidence="3 4" key="1">
    <citation type="journal article" date="2013" name="Biodegradation">
        <title>Quantitative proteomic analysis of ibuprofen-degrading Patulibacter sp. strain I11.</title>
        <authorList>
            <person name="Almeida B."/>
            <person name="Kjeldal H."/>
            <person name="Lolas I."/>
            <person name="Knudsen A.D."/>
            <person name="Carvalho G."/>
            <person name="Nielsen K.L."/>
            <person name="Barreto Crespo M.T."/>
            <person name="Stensballe A."/>
            <person name="Nielsen J.L."/>
        </authorList>
    </citation>
    <scope>NUCLEOTIDE SEQUENCE [LARGE SCALE GENOMIC DNA]</scope>
    <source>
        <strain evidence="3 4">I11</strain>
    </source>
</reference>
<dbReference type="Pfam" id="PF09347">
    <property type="entry name" value="DUF1989"/>
    <property type="match status" value="1"/>
</dbReference>
<gene>
    <name evidence="3" type="ORF">PAI11_30500</name>
</gene>
<dbReference type="GO" id="GO:0008168">
    <property type="term" value="F:methyltransferase activity"/>
    <property type="evidence" value="ECO:0007669"/>
    <property type="project" value="UniProtKB-KW"/>
</dbReference>